<keyword evidence="2" id="KW-1185">Reference proteome</keyword>
<sequence>MKEKLSFSLPSSKSSSKSNNSVKPSQTFDQDSSTNQQQKQLITEFDPSKPQTLNPNPKTLIAPIENQWRPHKKMKNLDLPITDSHSSHSLTFEQDTSSISDQPADKSSYGLNLRPTTTDNSSNNKQQSDVVDEQRPRASVEVSMLQKFKEDMERLPADNGFDEYIDVPVDGFGAALLGGYGWKEGMGIGKNAKEDIKVVEVKRRTAKEGLGFVADIPPPTSKKGERNGKLESEKRKKEERVVRIVRGRDVGLKASVVGRIGDDVLVLKVLGSGVKVEVKVDDVAELGSVEEDKCLRKLKDLNIRGRDEEKGSRSKRGEEKESRSKRGRDEVEERRVNSNGGDKEDKGKKQVSWLTSHIRVRVVSRSFKGGRFYLKKGEVLDVIGPTTCDISMDESREIIQGVSQDMLETAIPRRGGPVLVLSGKHKGAFGSLVERDLDREIGTVRDADTHEMLRVKLEHMAEYIGDPSLLGH</sequence>
<evidence type="ECO:0000313" key="2">
    <source>
        <dbReference type="Proteomes" id="UP001177021"/>
    </source>
</evidence>
<gene>
    <name evidence="1" type="ORF">MILVUS5_LOCUS37417</name>
</gene>
<reference evidence="1" key="1">
    <citation type="submission" date="2023-10" db="EMBL/GenBank/DDBJ databases">
        <authorList>
            <person name="Rodriguez Cubillos JULIANA M."/>
            <person name="De Vega J."/>
        </authorList>
    </citation>
    <scope>NUCLEOTIDE SEQUENCE</scope>
</reference>
<protein>
    <submittedName>
        <fullName evidence="1">Uncharacterized protein</fullName>
    </submittedName>
</protein>
<name>A0ACB0M020_TRIPR</name>
<dbReference type="Proteomes" id="UP001177021">
    <property type="component" value="Unassembled WGS sequence"/>
</dbReference>
<proteinExistence type="predicted"/>
<comment type="caution">
    <text evidence="1">The sequence shown here is derived from an EMBL/GenBank/DDBJ whole genome shotgun (WGS) entry which is preliminary data.</text>
</comment>
<organism evidence="1 2">
    <name type="scientific">Trifolium pratense</name>
    <name type="common">Red clover</name>
    <dbReference type="NCBI Taxonomy" id="57577"/>
    <lineage>
        <taxon>Eukaryota</taxon>
        <taxon>Viridiplantae</taxon>
        <taxon>Streptophyta</taxon>
        <taxon>Embryophyta</taxon>
        <taxon>Tracheophyta</taxon>
        <taxon>Spermatophyta</taxon>
        <taxon>Magnoliopsida</taxon>
        <taxon>eudicotyledons</taxon>
        <taxon>Gunneridae</taxon>
        <taxon>Pentapetalae</taxon>
        <taxon>rosids</taxon>
        <taxon>fabids</taxon>
        <taxon>Fabales</taxon>
        <taxon>Fabaceae</taxon>
        <taxon>Papilionoideae</taxon>
        <taxon>50 kb inversion clade</taxon>
        <taxon>NPAAA clade</taxon>
        <taxon>Hologalegina</taxon>
        <taxon>IRL clade</taxon>
        <taxon>Trifolieae</taxon>
        <taxon>Trifolium</taxon>
    </lineage>
</organism>
<evidence type="ECO:0000313" key="1">
    <source>
        <dbReference type="EMBL" id="CAJ2674060.1"/>
    </source>
</evidence>
<dbReference type="EMBL" id="CASHSV030000716">
    <property type="protein sequence ID" value="CAJ2674060.1"/>
    <property type="molecule type" value="Genomic_DNA"/>
</dbReference>
<accession>A0ACB0M020</accession>